<evidence type="ECO:0000313" key="12">
    <source>
        <dbReference type="EMBL" id="VDP65834.1"/>
    </source>
</evidence>
<feature type="transmembrane region" description="Helical" evidence="10">
    <location>
        <begin position="185"/>
        <end position="207"/>
    </location>
</feature>
<feature type="region of interest" description="Disordered" evidence="9">
    <location>
        <begin position="216"/>
        <end position="250"/>
    </location>
</feature>
<feature type="transmembrane region" description="Helical" evidence="10">
    <location>
        <begin position="256"/>
        <end position="276"/>
    </location>
</feature>
<accession>A0A183A5J7</accession>
<keyword evidence="5 10" id="KW-0472">Membrane</keyword>
<dbReference type="InterPro" id="IPR000276">
    <property type="entry name" value="GPCR_Rhodpsn"/>
</dbReference>
<organism evidence="14">
    <name type="scientific">Echinostoma caproni</name>
    <dbReference type="NCBI Taxonomy" id="27848"/>
    <lineage>
        <taxon>Eukaryota</taxon>
        <taxon>Metazoa</taxon>
        <taxon>Spiralia</taxon>
        <taxon>Lophotrochozoa</taxon>
        <taxon>Platyhelminthes</taxon>
        <taxon>Trematoda</taxon>
        <taxon>Digenea</taxon>
        <taxon>Plagiorchiida</taxon>
        <taxon>Echinostomata</taxon>
        <taxon>Echinostomatoidea</taxon>
        <taxon>Echinostomatidae</taxon>
        <taxon>Echinostoma</taxon>
    </lineage>
</organism>
<evidence type="ECO:0000256" key="7">
    <source>
        <dbReference type="ARBA" id="ARBA00023224"/>
    </source>
</evidence>
<name>A0A183A5J7_9TREM</name>
<dbReference type="CDD" id="cd14978">
    <property type="entry name" value="7tmA_FMRFamide_R-like"/>
    <property type="match status" value="1"/>
</dbReference>
<dbReference type="SUPFAM" id="SSF81321">
    <property type="entry name" value="Family A G protein-coupled receptor-like"/>
    <property type="match status" value="1"/>
</dbReference>
<dbReference type="InterPro" id="IPR017452">
    <property type="entry name" value="GPCR_Rhodpsn_7TM"/>
</dbReference>
<proteinExistence type="inferred from homology"/>
<keyword evidence="7 8" id="KW-0807">Transducer</keyword>
<keyword evidence="2 8" id="KW-0812">Transmembrane</keyword>
<comment type="subcellular location">
    <subcellularLocation>
        <location evidence="1">Membrane</location>
        <topology evidence="1">Multi-pass membrane protein</topology>
    </subcellularLocation>
</comment>
<reference evidence="14" key="1">
    <citation type="submission" date="2016-06" db="UniProtKB">
        <authorList>
            <consortium name="WormBaseParasite"/>
        </authorList>
    </citation>
    <scope>IDENTIFICATION</scope>
</reference>
<feature type="transmembrane region" description="Helical" evidence="10">
    <location>
        <begin position="72"/>
        <end position="94"/>
    </location>
</feature>
<reference evidence="12 13" key="2">
    <citation type="submission" date="2018-11" db="EMBL/GenBank/DDBJ databases">
        <authorList>
            <consortium name="Pathogen Informatics"/>
        </authorList>
    </citation>
    <scope>NUCLEOTIDE SEQUENCE [LARGE SCALE GENOMIC DNA]</scope>
    <source>
        <strain evidence="12 13">Egypt</strain>
    </source>
</reference>
<dbReference type="Pfam" id="PF00001">
    <property type="entry name" value="7tm_1"/>
    <property type="match status" value="1"/>
</dbReference>
<evidence type="ECO:0000256" key="2">
    <source>
        <dbReference type="ARBA" id="ARBA00022692"/>
    </source>
</evidence>
<feature type="compositionally biased region" description="Polar residues" evidence="9">
    <location>
        <begin position="225"/>
        <end position="237"/>
    </location>
</feature>
<dbReference type="OrthoDB" id="9983318at2759"/>
<feature type="transmembrane region" description="Helical" evidence="10">
    <location>
        <begin position="296"/>
        <end position="318"/>
    </location>
</feature>
<evidence type="ECO:0000256" key="5">
    <source>
        <dbReference type="ARBA" id="ARBA00023136"/>
    </source>
</evidence>
<dbReference type="WBParaSite" id="ECPE_0000223201-mRNA-1">
    <property type="protein sequence ID" value="ECPE_0000223201-mRNA-1"/>
    <property type="gene ID" value="ECPE_0000223201"/>
</dbReference>
<dbReference type="PROSITE" id="PS00237">
    <property type="entry name" value="G_PROTEIN_RECEP_F1_1"/>
    <property type="match status" value="1"/>
</dbReference>
<gene>
    <name evidence="12" type="ORF">ECPE_LOCUS2232</name>
</gene>
<dbReference type="GO" id="GO:0005886">
    <property type="term" value="C:plasma membrane"/>
    <property type="evidence" value="ECO:0007669"/>
    <property type="project" value="TreeGrafter"/>
</dbReference>
<sequence length="403" mass="46294">MITFHHRNKNKQEQDGIDTLNHEAFSEADLYTHNSPIWMYVAPILIIVGVTENCLSILVLTRDRFIHVPSRVTLVALAIVDCVVLFIGLIRYWLNVTFDMHPVEWNSAWFLFSSHLSSCLVALLSVERFLAVCLPRKIFRPSIDKLGTVLLIVVLTDSNDKDEHKKYVCSSESDWVALWQDIADVLLLFVLPCIVITTCNIYIILAIRRNSKRVGRSGKRRDTLPTISSKPVESEQTAFGRKSPNRIRGGEKHRNVRITTTLLCVTFAFLLCNLPFAVVHIMRTADSSRRTREWNIAWLVTYILVYVNNCLNFPIYVVSQEQFRNELKNLCCTKRFGRGYLSQMFTASVIPNLLSSWDVQRTHKRGNYDGTLSSYRKLIIQKCDKNFLSVDKTTESMKIHGTS</sequence>
<dbReference type="Proteomes" id="UP000272942">
    <property type="component" value="Unassembled WGS sequence"/>
</dbReference>
<evidence type="ECO:0000256" key="8">
    <source>
        <dbReference type="RuleBase" id="RU000688"/>
    </source>
</evidence>
<evidence type="ECO:0000259" key="11">
    <source>
        <dbReference type="PROSITE" id="PS50262"/>
    </source>
</evidence>
<evidence type="ECO:0000256" key="10">
    <source>
        <dbReference type="SAM" id="Phobius"/>
    </source>
</evidence>
<evidence type="ECO:0000313" key="14">
    <source>
        <dbReference type="WBParaSite" id="ECPE_0000223201-mRNA-1"/>
    </source>
</evidence>
<keyword evidence="6 8" id="KW-0675">Receptor</keyword>
<evidence type="ECO:0000256" key="3">
    <source>
        <dbReference type="ARBA" id="ARBA00022989"/>
    </source>
</evidence>
<evidence type="ECO:0000256" key="6">
    <source>
        <dbReference type="ARBA" id="ARBA00023170"/>
    </source>
</evidence>
<keyword evidence="13" id="KW-1185">Reference proteome</keyword>
<evidence type="ECO:0000313" key="13">
    <source>
        <dbReference type="Proteomes" id="UP000272942"/>
    </source>
</evidence>
<keyword evidence="3 10" id="KW-1133">Transmembrane helix</keyword>
<comment type="similarity">
    <text evidence="8">Belongs to the G-protein coupled receptor 1 family.</text>
</comment>
<evidence type="ECO:0000256" key="4">
    <source>
        <dbReference type="ARBA" id="ARBA00023040"/>
    </source>
</evidence>
<dbReference type="EMBL" id="UZAN01039486">
    <property type="protein sequence ID" value="VDP65834.1"/>
    <property type="molecule type" value="Genomic_DNA"/>
</dbReference>
<protein>
    <submittedName>
        <fullName evidence="14">G_PROTEIN_RECEP_F1_2 domain-containing protein</fullName>
    </submittedName>
</protein>
<dbReference type="Gene3D" id="1.20.1070.10">
    <property type="entry name" value="Rhodopsin 7-helix transmembrane proteins"/>
    <property type="match status" value="1"/>
</dbReference>
<dbReference type="GO" id="GO:0004930">
    <property type="term" value="F:G protein-coupled receptor activity"/>
    <property type="evidence" value="ECO:0007669"/>
    <property type="project" value="UniProtKB-KW"/>
</dbReference>
<evidence type="ECO:0000256" key="9">
    <source>
        <dbReference type="SAM" id="MobiDB-lite"/>
    </source>
</evidence>
<dbReference type="PROSITE" id="PS50262">
    <property type="entry name" value="G_PROTEIN_RECEP_F1_2"/>
    <property type="match status" value="1"/>
</dbReference>
<evidence type="ECO:0000256" key="1">
    <source>
        <dbReference type="ARBA" id="ARBA00004141"/>
    </source>
</evidence>
<dbReference type="PANTHER" id="PTHR24243:SF230">
    <property type="entry name" value="G-PROTEIN COUPLED RECEPTORS FAMILY 1 PROFILE DOMAIN-CONTAINING PROTEIN"/>
    <property type="match status" value="1"/>
</dbReference>
<feature type="domain" description="G-protein coupled receptors family 1 profile" evidence="11">
    <location>
        <begin position="52"/>
        <end position="316"/>
    </location>
</feature>
<feature type="transmembrane region" description="Helical" evidence="10">
    <location>
        <begin position="37"/>
        <end position="60"/>
    </location>
</feature>
<dbReference type="PANTHER" id="PTHR24243">
    <property type="entry name" value="G-PROTEIN COUPLED RECEPTOR"/>
    <property type="match status" value="1"/>
</dbReference>
<keyword evidence="4 8" id="KW-0297">G-protein coupled receptor</keyword>
<dbReference type="PRINTS" id="PR00237">
    <property type="entry name" value="GPCRRHODOPSN"/>
</dbReference>
<dbReference type="AlphaFoldDB" id="A0A183A5J7"/>